<dbReference type="Proteomes" id="UP000186336">
    <property type="component" value="Chromosome"/>
</dbReference>
<dbReference type="AlphaFoldDB" id="A0A1P8MWG5"/>
<evidence type="ECO:0000313" key="2">
    <source>
        <dbReference type="Proteomes" id="UP000186336"/>
    </source>
</evidence>
<proteinExistence type="predicted"/>
<keyword evidence="2" id="KW-1185">Reference proteome</keyword>
<dbReference type="KEGG" id="tom:BWR18_12675"/>
<organism evidence="1 2">
    <name type="scientific">Tateyamaria omphalii</name>
    <dbReference type="NCBI Taxonomy" id="299262"/>
    <lineage>
        <taxon>Bacteria</taxon>
        <taxon>Pseudomonadati</taxon>
        <taxon>Pseudomonadota</taxon>
        <taxon>Alphaproteobacteria</taxon>
        <taxon>Rhodobacterales</taxon>
        <taxon>Roseobacteraceae</taxon>
        <taxon>Tateyamaria</taxon>
    </lineage>
</organism>
<name>A0A1P8MWG5_9RHOB</name>
<protein>
    <submittedName>
        <fullName evidence="1">Uncharacterized protein</fullName>
    </submittedName>
</protein>
<reference evidence="1 2" key="1">
    <citation type="submission" date="2017-01" db="EMBL/GenBank/DDBJ databases">
        <title>Complete genome of Tateyamaria omphalii DOK1-4 isolated from seawater in Dokdo.</title>
        <authorList>
            <person name="Kim J.H."/>
            <person name="Chi W.-J."/>
        </authorList>
    </citation>
    <scope>NUCLEOTIDE SEQUENCE [LARGE SCALE GENOMIC DNA]</scope>
    <source>
        <strain evidence="1 2">DOK1-4</strain>
    </source>
</reference>
<sequence>MCGVLDGISEAALATGLPIIVIASSVDSIPAPLKDMEAPRITVAQDSQQAVNVITKMAFCELSDALWVTGVMENGATLKGVSRTPLEEALPRLQNLSNSHRHASLRGNIPAEPEMAHTILMPLDLDLGSMEDPHRLLTHGRFIFDIVLLLDGQVPTAGFAVKTLEKLVADFAPIISSLDDDFFDGAEELRTNLLRLSAGGAKSVIAVSRKLDMGPNQHFIKDQVQRAELPWHHTTWDGLGEINAGTPGALRLE</sequence>
<gene>
    <name evidence="1" type="ORF">BWR18_12675</name>
</gene>
<dbReference type="EMBL" id="CP019312">
    <property type="protein sequence ID" value="APX12436.1"/>
    <property type="molecule type" value="Genomic_DNA"/>
</dbReference>
<accession>A0A1P8MWG5</accession>
<evidence type="ECO:0000313" key="1">
    <source>
        <dbReference type="EMBL" id="APX12436.1"/>
    </source>
</evidence>